<dbReference type="Gene3D" id="3.50.50.60">
    <property type="entry name" value="FAD/NAD(P)-binding domain"/>
    <property type="match status" value="1"/>
</dbReference>
<evidence type="ECO:0000256" key="13">
    <source>
        <dbReference type="ARBA" id="ARBA00032493"/>
    </source>
</evidence>
<evidence type="ECO:0000256" key="1">
    <source>
        <dbReference type="ARBA" id="ARBA00001974"/>
    </source>
</evidence>
<keyword evidence="9" id="KW-0560">Oxidoreductase</keyword>
<organism evidence="17 18">
    <name type="scientific">Streptomyces triticiradicis</name>
    <dbReference type="NCBI Taxonomy" id="2651189"/>
    <lineage>
        <taxon>Bacteria</taxon>
        <taxon>Bacillati</taxon>
        <taxon>Actinomycetota</taxon>
        <taxon>Actinomycetes</taxon>
        <taxon>Kitasatosporales</taxon>
        <taxon>Streptomycetaceae</taxon>
        <taxon>Streptomyces</taxon>
    </lineage>
</organism>
<evidence type="ECO:0000256" key="8">
    <source>
        <dbReference type="ARBA" id="ARBA00022857"/>
    </source>
</evidence>
<comment type="similarity">
    <text evidence="3">Belongs to the lysine N(6)-hydroxylase/L-ornithine N(5)-oxygenase family.</text>
</comment>
<evidence type="ECO:0000256" key="10">
    <source>
        <dbReference type="ARBA" id="ARBA00023033"/>
    </source>
</evidence>
<evidence type="ECO:0000313" key="18">
    <source>
        <dbReference type="Proteomes" id="UP000442990"/>
    </source>
</evidence>
<comment type="caution">
    <text evidence="17">The sequence shown here is derived from an EMBL/GenBank/DDBJ whole genome shotgun (WGS) entry which is preliminary data.</text>
</comment>
<evidence type="ECO:0000256" key="11">
    <source>
        <dbReference type="ARBA" id="ARBA00029939"/>
    </source>
</evidence>
<evidence type="ECO:0000256" key="4">
    <source>
        <dbReference type="ARBA" id="ARBA00013076"/>
    </source>
</evidence>
<keyword evidence="6" id="KW-0285">Flavoprotein</keyword>
<proteinExistence type="inferred from homology"/>
<evidence type="ECO:0000256" key="6">
    <source>
        <dbReference type="ARBA" id="ARBA00022630"/>
    </source>
</evidence>
<evidence type="ECO:0000256" key="16">
    <source>
        <dbReference type="SAM" id="MobiDB-lite"/>
    </source>
</evidence>
<evidence type="ECO:0000256" key="2">
    <source>
        <dbReference type="ARBA" id="ARBA00004924"/>
    </source>
</evidence>
<name>A0A7J5DPU4_9ACTN</name>
<dbReference type="SUPFAM" id="SSF51905">
    <property type="entry name" value="FAD/NAD(P)-binding domain"/>
    <property type="match status" value="2"/>
</dbReference>
<evidence type="ECO:0000256" key="9">
    <source>
        <dbReference type="ARBA" id="ARBA00023002"/>
    </source>
</evidence>
<dbReference type="GO" id="GO:0047091">
    <property type="term" value="F:L-lysine 6-monooxygenase (NADPH) activity"/>
    <property type="evidence" value="ECO:0007669"/>
    <property type="project" value="UniProtKB-EC"/>
</dbReference>
<evidence type="ECO:0000256" key="7">
    <source>
        <dbReference type="ARBA" id="ARBA00022827"/>
    </source>
</evidence>
<feature type="compositionally biased region" description="Polar residues" evidence="16">
    <location>
        <begin position="460"/>
        <end position="478"/>
    </location>
</feature>
<keyword evidence="7" id="KW-0274">FAD</keyword>
<gene>
    <name evidence="17" type="ORF">F8144_02290</name>
</gene>
<keyword evidence="10" id="KW-0503">Monooxygenase</keyword>
<evidence type="ECO:0000256" key="3">
    <source>
        <dbReference type="ARBA" id="ARBA00007588"/>
    </source>
</evidence>
<evidence type="ECO:0000256" key="12">
    <source>
        <dbReference type="ARBA" id="ARBA00031158"/>
    </source>
</evidence>
<comment type="catalytic activity">
    <reaction evidence="15">
        <text>L-lysine + NADPH + O2 = N(6)-hydroxy-L-lysine + NADP(+) + H2O</text>
        <dbReference type="Rhea" id="RHEA:23228"/>
        <dbReference type="ChEBI" id="CHEBI:15377"/>
        <dbReference type="ChEBI" id="CHEBI:15379"/>
        <dbReference type="ChEBI" id="CHEBI:32551"/>
        <dbReference type="ChEBI" id="CHEBI:57783"/>
        <dbReference type="ChEBI" id="CHEBI:57820"/>
        <dbReference type="ChEBI" id="CHEBI:58349"/>
        <dbReference type="EC" id="1.14.13.59"/>
    </reaction>
</comment>
<evidence type="ECO:0000256" key="14">
    <source>
        <dbReference type="ARBA" id="ARBA00032738"/>
    </source>
</evidence>
<comment type="cofactor">
    <cofactor evidence="1">
        <name>FAD</name>
        <dbReference type="ChEBI" id="CHEBI:57692"/>
    </cofactor>
</comment>
<dbReference type="EC" id="1.14.13.59" evidence="4"/>
<dbReference type="EMBL" id="WBKG01000001">
    <property type="protein sequence ID" value="KAB1990771.1"/>
    <property type="molecule type" value="Genomic_DNA"/>
</dbReference>
<dbReference type="InterPro" id="IPR025700">
    <property type="entry name" value="Lys/Orn_oxygenase"/>
</dbReference>
<dbReference type="InterPro" id="IPR036188">
    <property type="entry name" value="FAD/NAD-bd_sf"/>
</dbReference>
<evidence type="ECO:0000313" key="17">
    <source>
        <dbReference type="EMBL" id="KAB1990771.1"/>
    </source>
</evidence>
<dbReference type="RefSeq" id="WP_151467325.1">
    <property type="nucleotide sequence ID" value="NZ_WBKG01000001.1"/>
</dbReference>
<protein>
    <recommendedName>
        <fullName evidence="5">L-lysine N6-monooxygenase MbtG</fullName>
        <ecNumber evidence="4">1.14.13.59</ecNumber>
    </recommendedName>
    <alternativeName>
        <fullName evidence="14">Lysine 6-N-hydroxylase</fullName>
    </alternativeName>
    <alternativeName>
        <fullName evidence="13">Lysine N6-hydroxylase</fullName>
    </alternativeName>
    <alternativeName>
        <fullName evidence="11">Lysine-N-oxygenase</fullName>
    </alternativeName>
    <alternativeName>
        <fullName evidence="12">Mycobactin synthase protein G</fullName>
    </alternativeName>
</protein>
<sequence length="478" mass="51278">MSHSSTLSPSPADESWTVSGHDGAPLLVIGAGPKAIALAVKSHVLRAVGFDVPEVIAVERDRPAANWCEGRGWTNGRQPLGTLPEKDLGFPYDCAVWGDSQDPVMGELAQRMTGFSWTGHLLDRGGYARWIDRGRPQPSHREWADYLEWAADRVGLRTVIGEVRRAELVDGGWALGVDSGNGQTVVHGCGLVVSGPGPATGVVPTDGDRVLSTGDFWRLTAEGLPEWARRVMVVGAGETAGTIVRELALSLDRDVTVVTPRATVYSRGESPFENRYYSDPTGWAGLTEADRREFIRRTDRAVFSQEVQRELAPAANVTWEPGRVVGTRHTDDGQFVVDLVYAQKQRRLPTDLVVDATGGDPLWFGQILGPRAEGALRAALGGPVTRDGVERAIDASLAVTGLPAPLHLPNLAAFAQGPGFPNLSSLGLLSDRVLAAYTPSAHRESARSRTRRSPATSRTEQTGSRFSLPSTNAGAAHP</sequence>
<dbReference type="Pfam" id="PF13434">
    <property type="entry name" value="Lys_Orn_oxgnase"/>
    <property type="match status" value="1"/>
</dbReference>
<evidence type="ECO:0000256" key="15">
    <source>
        <dbReference type="ARBA" id="ARBA00048407"/>
    </source>
</evidence>
<keyword evidence="8" id="KW-0521">NADP</keyword>
<comment type="pathway">
    <text evidence="2">Siderophore biosynthesis.</text>
</comment>
<dbReference type="AlphaFoldDB" id="A0A7J5DPU4"/>
<keyword evidence="18" id="KW-1185">Reference proteome</keyword>
<dbReference type="Proteomes" id="UP000442990">
    <property type="component" value="Unassembled WGS sequence"/>
</dbReference>
<reference evidence="17 18" key="1">
    <citation type="submission" date="2019-09" db="EMBL/GenBank/DDBJ databases">
        <title>Isolation and identification of active actinomycetes.</title>
        <authorList>
            <person name="Yu Z."/>
            <person name="Han C."/>
            <person name="Yu B."/>
        </authorList>
    </citation>
    <scope>NUCLEOTIDE SEQUENCE [LARGE SCALE GENOMIC DNA]</scope>
    <source>
        <strain evidence="17 18">NEAU-H2</strain>
    </source>
</reference>
<feature type="region of interest" description="Disordered" evidence="16">
    <location>
        <begin position="439"/>
        <end position="478"/>
    </location>
</feature>
<evidence type="ECO:0000256" key="5">
    <source>
        <dbReference type="ARBA" id="ARBA00016406"/>
    </source>
</evidence>
<accession>A0A7J5DPU4</accession>